<feature type="transmembrane region" description="Helical" evidence="5">
    <location>
        <begin position="387"/>
        <end position="405"/>
    </location>
</feature>
<evidence type="ECO:0000256" key="4">
    <source>
        <dbReference type="SAM" id="Coils"/>
    </source>
</evidence>
<evidence type="ECO:0000313" key="7">
    <source>
        <dbReference type="EMBL" id="PHN04718.1"/>
    </source>
</evidence>
<evidence type="ECO:0000256" key="5">
    <source>
        <dbReference type="SAM" id="Phobius"/>
    </source>
</evidence>
<evidence type="ECO:0000259" key="6">
    <source>
        <dbReference type="PROSITE" id="PS50125"/>
    </source>
</evidence>
<dbReference type="PANTHER" id="PTHR43081:SF17">
    <property type="entry name" value="BLL5647 PROTEIN"/>
    <property type="match status" value="1"/>
</dbReference>
<dbReference type="InterPro" id="IPR050697">
    <property type="entry name" value="Adenylyl/Guanylyl_Cyclase_3/4"/>
</dbReference>
<dbReference type="AlphaFoldDB" id="A0A2D0N8J8"/>
<dbReference type="InterPro" id="IPR011990">
    <property type="entry name" value="TPR-like_helical_dom_sf"/>
</dbReference>
<dbReference type="InterPro" id="IPR001054">
    <property type="entry name" value="A/G_cyclase"/>
</dbReference>
<dbReference type="OrthoDB" id="341967at2"/>
<accession>A0A2D0N8J8</accession>
<feature type="domain" description="Guanylate cyclase" evidence="6">
    <location>
        <begin position="467"/>
        <end position="596"/>
    </location>
</feature>
<evidence type="ECO:0000256" key="2">
    <source>
        <dbReference type="ARBA" id="ARBA00022475"/>
    </source>
</evidence>
<protein>
    <recommendedName>
        <fullName evidence="6">Guanylate cyclase domain-containing protein</fullName>
    </recommendedName>
</protein>
<dbReference type="PANTHER" id="PTHR43081">
    <property type="entry name" value="ADENYLATE CYCLASE, TERMINAL-DIFFERENTIATION SPECIFIC-RELATED"/>
    <property type="match status" value="1"/>
</dbReference>
<dbReference type="SUPFAM" id="SSF48452">
    <property type="entry name" value="TPR-like"/>
    <property type="match status" value="1"/>
</dbReference>
<sequence>MKTTNSIQALILTGLFCLTLLPFAFSQNKLDSLETQLDQSFGKDKLVLLNELIPLHLAEQNTKEALRYARLATSLAETIISADNQLIQAGDHYLKPLSFLQLGQVNQQLGKYADSKVAYEKALTEAQLNKTPDIAKSALQGLRDVTALEQVDEKQKKGFLGRAIRDIGVAIDKTSDDLGIVATLKLAKMHENNQNYEKAAKKYEQVINQLRDQGDWEQVEELREHLAEILALQGNIPGAVIALSELKQEKQKENDDRGAAVIQNRIDEVKLRPAKPPIAPPVPVLPQDIEIANAEKQALRMRGIAERAENNQDFQASLNYYKQYLTIEQTLAEQERLQELTLLEKAHQIERQEQEITLLRQNDEISQLNLTKSQVELERQLVLKRSLVGGLALSGMLAFSLFFLYRNKQRDHQKLGVAYQDLESTQIQLKSAEKRIKSLLNQQLSGAVANELLTGTGVSAVQRKFVCIMFLDIRNFTPYVEKLSPEEIIEYQNKVLGFMIDTVHKRKGIVNQILGDGFMATFGAPVSAGNDCEQAYLAAEEIIRTVKEKSESGEIPPTRIGIGLHAGQVVAGNVGTRDRKQYSITGNPVIIAARLEQLNKEFGSTMVISKEVCDHLPKEVKAPMAFSPVPVKGRSEPVEIATV</sequence>
<dbReference type="GO" id="GO:0004016">
    <property type="term" value="F:adenylate cyclase activity"/>
    <property type="evidence" value="ECO:0007669"/>
    <property type="project" value="UniProtKB-ARBA"/>
</dbReference>
<keyword evidence="3 5" id="KW-0472">Membrane</keyword>
<dbReference type="EMBL" id="PDUD01000024">
    <property type="protein sequence ID" value="PHN04718.1"/>
    <property type="molecule type" value="Genomic_DNA"/>
</dbReference>
<dbReference type="GO" id="GO:0005886">
    <property type="term" value="C:plasma membrane"/>
    <property type="evidence" value="ECO:0007669"/>
    <property type="project" value="UniProtKB-SubCell"/>
</dbReference>
<keyword evidence="4" id="KW-0175">Coiled coil</keyword>
<comment type="caution">
    <text evidence="7">The sequence shown here is derived from an EMBL/GenBank/DDBJ whole genome shotgun (WGS) entry which is preliminary data.</text>
</comment>
<dbReference type="SUPFAM" id="SSF55073">
    <property type="entry name" value="Nucleotide cyclase"/>
    <property type="match status" value="1"/>
</dbReference>
<reference evidence="7 8" key="1">
    <citation type="submission" date="2017-10" db="EMBL/GenBank/DDBJ databases">
        <title>The draft genome sequence of Lewinella nigricans NBRC 102662.</title>
        <authorList>
            <person name="Wang K."/>
        </authorList>
    </citation>
    <scope>NUCLEOTIDE SEQUENCE [LARGE SCALE GENOMIC DNA]</scope>
    <source>
        <strain evidence="7 8">NBRC 102662</strain>
    </source>
</reference>
<dbReference type="Proteomes" id="UP000223913">
    <property type="component" value="Unassembled WGS sequence"/>
</dbReference>
<keyword evidence="5" id="KW-0812">Transmembrane</keyword>
<dbReference type="SMART" id="SM00044">
    <property type="entry name" value="CYCc"/>
    <property type="match status" value="1"/>
</dbReference>
<dbReference type="PROSITE" id="PS50125">
    <property type="entry name" value="GUANYLATE_CYCLASE_2"/>
    <property type="match status" value="1"/>
</dbReference>
<proteinExistence type="predicted"/>
<organism evidence="7 8">
    <name type="scientific">Flavilitoribacter nigricans (strain ATCC 23147 / DSM 23189 / NBRC 102662 / NCIMB 1420 / SS-2)</name>
    <name type="common">Lewinella nigricans</name>
    <dbReference type="NCBI Taxonomy" id="1122177"/>
    <lineage>
        <taxon>Bacteria</taxon>
        <taxon>Pseudomonadati</taxon>
        <taxon>Bacteroidota</taxon>
        <taxon>Saprospiria</taxon>
        <taxon>Saprospirales</taxon>
        <taxon>Lewinellaceae</taxon>
        <taxon>Flavilitoribacter</taxon>
    </lineage>
</organism>
<evidence type="ECO:0000256" key="3">
    <source>
        <dbReference type="ARBA" id="ARBA00023136"/>
    </source>
</evidence>
<dbReference type="GO" id="GO:0006171">
    <property type="term" value="P:cAMP biosynthetic process"/>
    <property type="evidence" value="ECO:0007669"/>
    <property type="project" value="TreeGrafter"/>
</dbReference>
<dbReference type="Pfam" id="PF00211">
    <property type="entry name" value="Guanylate_cyc"/>
    <property type="match status" value="1"/>
</dbReference>
<name>A0A2D0N8J8_FLAN2</name>
<gene>
    <name evidence="7" type="ORF">CRP01_19580</name>
</gene>
<feature type="coiled-coil region" evidence="4">
    <location>
        <begin position="186"/>
        <end position="213"/>
    </location>
</feature>
<keyword evidence="2" id="KW-1003">Cell membrane</keyword>
<dbReference type="CDD" id="cd07302">
    <property type="entry name" value="CHD"/>
    <property type="match status" value="1"/>
</dbReference>
<dbReference type="RefSeq" id="WP_143473455.1">
    <property type="nucleotide sequence ID" value="NZ_PDUD01000024.1"/>
</dbReference>
<dbReference type="SMART" id="SM00028">
    <property type="entry name" value="TPR"/>
    <property type="match status" value="2"/>
</dbReference>
<dbReference type="Gene3D" id="3.30.70.1230">
    <property type="entry name" value="Nucleotide cyclase"/>
    <property type="match status" value="1"/>
</dbReference>
<comment type="subcellular location">
    <subcellularLocation>
        <location evidence="1">Cell membrane</location>
        <topology evidence="1">Multi-pass membrane protein</topology>
    </subcellularLocation>
</comment>
<evidence type="ECO:0000256" key="1">
    <source>
        <dbReference type="ARBA" id="ARBA00004651"/>
    </source>
</evidence>
<dbReference type="Gene3D" id="1.25.40.10">
    <property type="entry name" value="Tetratricopeptide repeat domain"/>
    <property type="match status" value="1"/>
</dbReference>
<keyword evidence="8" id="KW-1185">Reference proteome</keyword>
<dbReference type="InterPro" id="IPR019734">
    <property type="entry name" value="TPR_rpt"/>
</dbReference>
<dbReference type="GO" id="GO:0035556">
    <property type="term" value="P:intracellular signal transduction"/>
    <property type="evidence" value="ECO:0007669"/>
    <property type="project" value="InterPro"/>
</dbReference>
<dbReference type="InterPro" id="IPR029787">
    <property type="entry name" value="Nucleotide_cyclase"/>
</dbReference>
<keyword evidence="5" id="KW-1133">Transmembrane helix</keyword>
<evidence type="ECO:0000313" key="8">
    <source>
        <dbReference type="Proteomes" id="UP000223913"/>
    </source>
</evidence>